<dbReference type="Proteomes" id="UP000800094">
    <property type="component" value="Unassembled WGS sequence"/>
</dbReference>
<evidence type="ECO:0000256" key="1">
    <source>
        <dbReference type="SAM" id="MobiDB-lite"/>
    </source>
</evidence>
<feature type="chain" id="PRO_5025508512" evidence="2">
    <location>
        <begin position="19"/>
        <end position="297"/>
    </location>
</feature>
<sequence>LLLSFFLHILHILRPSKHLLFPEQFPSEEKQTPVEKVHTMSSAPSDKASPSSAKTPPSVYLREESIDYSCIPKSKPPTSYTNFIVDLIKGCICSGETGVQERRGHCQGSKRVRDRARHSEVLPDFEKKLWFLNASCDEGCRNACDECLLGTPCHFNRKEIEGFRDEKRGKECDQRIGTKVAEYTIKEDPFLILEHPRDPWFGRTNALVWQIRYDGTPESLKCKRTKWAEGDKPGSEDVPCPGGYDAPVVFWSVKLKEDGSKHWLQEDWQPPAEDPDPKEVLGEGHGSNEDYSSSRYE</sequence>
<evidence type="ECO:0000256" key="2">
    <source>
        <dbReference type="SAM" id="SignalP"/>
    </source>
</evidence>
<gene>
    <name evidence="3" type="ORF">BU26DRAFT_580999</name>
</gene>
<dbReference type="AlphaFoldDB" id="A0A6A6I1K1"/>
<keyword evidence="2" id="KW-0732">Signal</keyword>
<evidence type="ECO:0000313" key="4">
    <source>
        <dbReference type="Proteomes" id="UP000800094"/>
    </source>
</evidence>
<accession>A0A6A6I1K1</accession>
<dbReference type="OrthoDB" id="3793928at2759"/>
<feature type="compositionally biased region" description="Low complexity" evidence="1">
    <location>
        <begin position="41"/>
        <end position="58"/>
    </location>
</feature>
<dbReference type="RefSeq" id="XP_033678856.1">
    <property type="nucleotide sequence ID" value="XM_033834484.1"/>
</dbReference>
<feature type="non-terminal residue" evidence="3">
    <location>
        <position position="1"/>
    </location>
</feature>
<name>A0A6A6I1K1_9PLEO</name>
<protein>
    <submittedName>
        <fullName evidence="3">Uncharacterized protein</fullName>
    </submittedName>
</protein>
<dbReference type="EMBL" id="ML987204">
    <property type="protein sequence ID" value="KAF2243852.1"/>
    <property type="molecule type" value="Genomic_DNA"/>
</dbReference>
<feature type="region of interest" description="Disordered" evidence="1">
    <location>
        <begin position="262"/>
        <end position="297"/>
    </location>
</feature>
<keyword evidence="4" id="KW-1185">Reference proteome</keyword>
<feature type="region of interest" description="Disordered" evidence="1">
    <location>
        <begin position="30"/>
        <end position="58"/>
    </location>
</feature>
<feature type="signal peptide" evidence="2">
    <location>
        <begin position="1"/>
        <end position="18"/>
    </location>
</feature>
<evidence type="ECO:0000313" key="3">
    <source>
        <dbReference type="EMBL" id="KAF2243852.1"/>
    </source>
</evidence>
<dbReference type="GeneID" id="54587814"/>
<organism evidence="3 4">
    <name type="scientific">Trematosphaeria pertusa</name>
    <dbReference type="NCBI Taxonomy" id="390896"/>
    <lineage>
        <taxon>Eukaryota</taxon>
        <taxon>Fungi</taxon>
        <taxon>Dikarya</taxon>
        <taxon>Ascomycota</taxon>
        <taxon>Pezizomycotina</taxon>
        <taxon>Dothideomycetes</taxon>
        <taxon>Pleosporomycetidae</taxon>
        <taxon>Pleosporales</taxon>
        <taxon>Massarineae</taxon>
        <taxon>Trematosphaeriaceae</taxon>
        <taxon>Trematosphaeria</taxon>
    </lineage>
</organism>
<feature type="compositionally biased region" description="Basic and acidic residues" evidence="1">
    <location>
        <begin position="275"/>
        <end position="288"/>
    </location>
</feature>
<proteinExistence type="predicted"/>
<reference evidence="3" key="1">
    <citation type="journal article" date="2020" name="Stud. Mycol.">
        <title>101 Dothideomycetes genomes: a test case for predicting lifestyles and emergence of pathogens.</title>
        <authorList>
            <person name="Haridas S."/>
            <person name="Albert R."/>
            <person name="Binder M."/>
            <person name="Bloem J."/>
            <person name="Labutti K."/>
            <person name="Salamov A."/>
            <person name="Andreopoulos B."/>
            <person name="Baker S."/>
            <person name="Barry K."/>
            <person name="Bills G."/>
            <person name="Bluhm B."/>
            <person name="Cannon C."/>
            <person name="Castanera R."/>
            <person name="Culley D."/>
            <person name="Daum C."/>
            <person name="Ezra D."/>
            <person name="Gonzalez J."/>
            <person name="Henrissat B."/>
            <person name="Kuo A."/>
            <person name="Liang C."/>
            <person name="Lipzen A."/>
            <person name="Lutzoni F."/>
            <person name="Magnuson J."/>
            <person name="Mondo S."/>
            <person name="Nolan M."/>
            <person name="Ohm R."/>
            <person name="Pangilinan J."/>
            <person name="Park H.-J."/>
            <person name="Ramirez L."/>
            <person name="Alfaro M."/>
            <person name="Sun H."/>
            <person name="Tritt A."/>
            <person name="Yoshinaga Y."/>
            <person name="Zwiers L.-H."/>
            <person name="Turgeon B."/>
            <person name="Goodwin S."/>
            <person name="Spatafora J."/>
            <person name="Crous P."/>
            <person name="Grigoriev I."/>
        </authorList>
    </citation>
    <scope>NUCLEOTIDE SEQUENCE</scope>
    <source>
        <strain evidence="3">CBS 122368</strain>
    </source>
</reference>